<sequence>MNARRGFSPMMSFPSPWMRSCRSRLCCVLLPLMLAGCADLDPPRAAAGMQHAQDDVHKSAAILLDGIRLYENGNYKAAIATLAAPGMRDAPHAIQVEALKYTAFSYCVMEDYAACRHAFDPSLALDAGFVLRPSERGHPMWGPVFEQAKAASEQHHVDTALDQDRERWRGIDLWRAR</sequence>
<accession>A0A7Z2VVX0</accession>
<dbReference type="KEGG" id="mfy:HH212_08745"/>
<keyword evidence="2" id="KW-1185">Reference proteome</keyword>
<dbReference type="EMBL" id="CP051685">
    <property type="protein sequence ID" value="QJE00105.1"/>
    <property type="molecule type" value="Genomic_DNA"/>
</dbReference>
<proteinExistence type="predicted"/>
<evidence type="ECO:0000313" key="2">
    <source>
        <dbReference type="Proteomes" id="UP000502415"/>
    </source>
</evidence>
<protein>
    <submittedName>
        <fullName evidence="1">TssQ family T6SS-associated lipoprotein</fullName>
    </submittedName>
</protein>
<dbReference type="InterPro" id="IPR047780">
    <property type="entry name" value="TssQ-like"/>
</dbReference>
<organism evidence="1 2">
    <name type="scientific">Massilia forsythiae</name>
    <dbReference type="NCBI Taxonomy" id="2728020"/>
    <lineage>
        <taxon>Bacteria</taxon>
        <taxon>Pseudomonadati</taxon>
        <taxon>Pseudomonadota</taxon>
        <taxon>Betaproteobacteria</taxon>
        <taxon>Burkholderiales</taxon>
        <taxon>Oxalobacteraceae</taxon>
        <taxon>Telluria group</taxon>
        <taxon>Massilia</taxon>
    </lineage>
</organism>
<gene>
    <name evidence="1" type="ORF">HH212_08745</name>
</gene>
<dbReference type="RefSeq" id="WP_170202138.1">
    <property type="nucleotide sequence ID" value="NZ_CP051685.1"/>
</dbReference>
<keyword evidence="1" id="KW-0449">Lipoprotein</keyword>
<dbReference type="Proteomes" id="UP000502415">
    <property type="component" value="Chromosome"/>
</dbReference>
<reference evidence="1 2" key="1">
    <citation type="submission" date="2020-04" db="EMBL/GenBank/DDBJ databases">
        <title>Genome sequencing of novel species.</title>
        <authorList>
            <person name="Heo J."/>
            <person name="Kim S.-J."/>
            <person name="Kim J.-S."/>
            <person name="Hong S.-B."/>
            <person name="Kwon S.-W."/>
        </authorList>
    </citation>
    <scope>NUCLEOTIDE SEQUENCE [LARGE SCALE GENOMIC DNA]</scope>
    <source>
        <strain evidence="1 2">GN2-R2</strain>
    </source>
</reference>
<name>A0A7Z2VVX0_9BURK</name>
<dbReference type="NCBIfam" id="NF038027">
    <property type="entry name" value="TssQ_fam"/>
    <property type="match status" value="1"/>
</dbReference>
<dbReference type="AlphaFoldDB" id="A0A7Z2VVX0"/>
<evidence type="ECO:0000313" key="1">
    <source>
        <dbReference type="EMBL" id="QJE00105.1"/>
    </source>
</evidence>